<name>A0A838BVA5_9HYPH</name>
<accession>A0A838BVA5</accession>
<dbReference type="Proteomes" id="UP000572984">
    <property type="component" value="Unassembled WGS sequence"/>
</dbReference>
<reference evidence="1 2" key="1">
    <citation type="submission" date="2020-07" db="EMBL/GenBank/DDBJ databases">
        <title>Draft genome and description of Microvirga mediterraneensis Marseille-Q2068 sp. nov.</title>
        <authorList>
            <person name="Boxberger M."/>
        </authorList>
    </citation>
    <scope>NUCLEOTIDE SEQUENCE [LARGE SCALE GENOMIC DNA]</scope>
    <source>
        <strain evidence="1 2">Marseille-Q2068</strain>
    </source>
</reference>
<proteinExistence type="predicted"/>
<gene>
    <name evidence="1" type="ORF">H0S73_25115</name>
</gene>
<organism evidence="1 2">
    <name type="scientific">Microvirga mediterraneensis</name>
    <dbReference type="NCBI Taxonomy" id="2754695"/>
    <lineage>
        <taxon>Bacteria</taxon>
        <taxon>Pseudomonadati</taxon>
        <taxon>Pseudomonadota</taxon>
        <taxon>Alphaproteobacteria</taxon>
        <taxon>Hyphomicrobiales</taxon>
        <taxon>Methylobacteriaceae</taxon>
        <taxon>Microvirga</taxon>
    </lineage>
</organism>
<evidence type="ECO:0000313" key="1">
    <source>
        <dbReference type="EMBL" id="MBA1159361.1"/>
    </source>
</evidence>
<dbReference type="RefSeq" id="WP_181054950.1">
    <property type="nucleotide sequence ID" value="NZ_JACDXJ010000004.1"/>
</dbReference>
<dbReference type="EMBL" id="JACDXJ010000004">
    <property type="protein sequence ID" value="MBA1159361.1"/>
    <property type="molecule type" value="Genomic_DNA"/>
</dbReference>
<comment type="caution">
    <text evidence="1">The sequence shown here is derived from an EMBL/GenBank/DDBJ whole genome shotgun (WGS) entry which is preliminary data.</text>
</comment>
<keyword evidence="2" id="KW-1185">Reference proteome</keyword>
<sequence>MSDLREKIAGELQGYFDMETPRELIDALVAIALQERHQSGREGFDEPMLVAENADGDVMAMMRVNGDNCQSIAETLLEWHETDPNRKLRICTTVPLPPSPIPVSNGEEKERGTSIYIASKTAHAPRWREARANGAPIISTWIDEAGVGETKCFADLWCRCASEAAEADVLIVYREPGEILKGAFVEVGCALNAGKPVYAVGCDDLSFTHHRLVTKFATIREAMTAAMSSPTKESGNV</sequence>
<protein>
    <submittedName>
        <fullName evidence="1">Uncharacterized protein</fullName>
    </submittedName>
</protein>
<dbReference type="AlphaFoldDB" id="A0A838BVA5"/>
<evidence type="ECO:0000313" key="2">
    <source>
        <dbReference type="Proteomes" id="UP000572984"/>
    </source>
</evidence>